<name>A0A855SHM5_PHOAN</name>
<sequence length="344" mass="38908">MKFKILIAALVSIITVGCTEVTTPQQADIKVFKKFLSENPISSVSPTVDIASIYQQGDPLFESVLYIQRNLWAEAKTQLEPMVKNQNPDAKFWLASITWGTGIKNNPIAKKLYMESAEQGNPYAALFFSPKNDICQMYYSSECSEKWVEKAQKLFAEQAKTGNVRAVYYSTILKPDLTHEQYISAIINAAKNHYYYPLVEYSNTIINEENPDKDMENIAAKLLNYARFQNFVPAIESLMDYEGKYDRTNSKLFNQLIEQGMTVGSNAAWKGYQLHSYKSSSLSDTQKYISAKATKYFNGDDFTISITHPPKDKKALILANKKAQEKADSVKRVIYIDGAHVPEG</sequence>
<dbReference type="PROSITE" id="PS51257">
    <property type="entry name" value="PROKAR_LIPOPROTEIN"/>
    <property type="match status" value="1"/>
</dbReference>
<dbReference type="EMBL" id="PYOY01000003">
    <property type="protein sequence ID" value="PSX08041.1"/>
    <property type="molecule type" value="Genomic_DNA"/>
</dbReference>
<dbReference type="Proteomes" id="UP000241440">
    <property type="component" value="Unassembled WGS sequence"/>
</dbReference>
<dbReference type="RefSeq" id="WP_045084954.1">
    <property type="nucleotide sequence ID" value="NZ_JZSV01000035.1"/>
</dbReference>
<dbReference type="InterPro" id="IPR011990">
    <property type="entry name" value="TPR-like_helical_dom_sf"/>
</dbReference>
<evidence type="ECO:0000313" key="1">
    <source>
        <dbReference type="EMBL" id="PSX08041.1"/>
    </source>
</evidence>
<dbReference type="SUPFAM" id="SSF81901">
    <property type="entry name" value="HCP-like"/>
    <property type="match status" value="1"/>
</dbReference>
<accession>A0A855SHM5</accession>
<comment type="caution">
    <text evidence="1">The sequence shown here is derived from an EMBL/GenBank/DDBJ whole genome shotgun (WGS) entry which is preliminary data.</text>
</comment>
<dbReference type="GeneID" id="61229115"/>
<dbReference type="Gene3D" id="1.25.40.10">
    <property type="entry name" value="Tetratricopeptide repeat domain"/>
    <property type="match status" value="1"/>
</dbReference>
<evidence type="ECO:0000313" key="2">
    <source>
        <dbReference type="Proteomes" id="UP000241440"/>
    </source>
</evidence>
<protein>
    <submittedName>
        <fullName evidence="1">Sel1 repeat family protein</fullName>
    </submittedName>
</protein>
<gene>
    <name evidence="1" type="ORF">C0W41_08500</name>
</gene>
<dbReference type="AlphaFoldDB" id="A0A855SHM5"/>
<proteinExistence type="predicted"/>
<organism evidence="1 2">
    <name type="scientific">Photobacterium angustum</name>
    <dbReference type="NCBI Taxonomy" id="661"/>
    <lineage>
        <taxon>Bacteria</taxon>
        <taxon>Pseudomonadati</taxon>
        <taxon>Pseudomonadota</taxon>
        <taxon>Gammaproteobacteria</taxon>
        <taxon>Vibrionales</taxon>
        <taxon>Vibrionaceae</taxon>
        <taxon>Photobacterium</taxon>
    </lineage>
</organism>
<reference evidence="1 2" key="1">
    <citation type="submission" date="2018-01" db="EMBL/GenBank/DDBJ databases">
        <title>Whole genome sequencing of Histamine producing bacteria.</title>
        <authorList>
            <person name="Butler K."/>
        </authorList>
    </citation>
    <scope>NUCLEOTIDE SEQUENCE [LARGE SCALE GENOMIC DNA]</scope>
    <source>
        <strain evidence="1 2">A2-1</strain>
    </source>
</reference>